<gene>
    <name evidence="2" type="ORF">BN874_2510001</name>
</gene>
<comment type="caution">
    <text evidence="2">The sequence shown here is derived from an EMBL/GenBank/DDBJ whole genome shotgun (WGS) entry which is preliminary data.</text>
</comment>
<feature type="compositionally biased region" description="Pro residues" evidence="1">
    <location>
        <begin position="398"/>
        <end position="409"/>
    </location>
</feature>
<evidence type="ECO:0008006" key="4">
    <source>
        <dbReference type="Google" id="ProtNLM"/>
    </source>
</evidence>
<name>A0A7U7GBT0_9GAMM</name>
<proteinExistence type="predicted"/>
<feature type="region of interest" description="Disordered" evidence="1">
    <location>
        <begin position="239"/>
        <end position="278"/>
    </location>
</feature>
<feature type="compositionally biased region" description="Basic and acidic residues" evidence="1">
    <location>
        <begin position="378"/>
        <end position="388"/>
    </location>
</feature>
<reference evidence="2 3" key="1">
    <citation type="journal article" date="2014" name="ISME J.">
        <title>Candidatus Competibacter-lineage genomes retrieved from metagenomes reveal functional metabolic diversity.</title>
        <authorList>
            <person name="McIlroy S.J."/>
            <person name="Albertsen M."/>
            <person name="Andresen E.K."/>
            <person name="Saunders A.M."/>
            <person name="Kristiansen R."/>
            <person name="Stokholm-Bjerregaard M."/>
            <person name="Nielsen K.L."/>
            <person name="Nielsen P.H."/>
        </authorList>
    </citation>
    <scope>NUCLEOTIDE SEQUENCE [LARGE SCALE GENOMIC DNA]</scope>
    <source>
        <strain evidence="2 3">Run_B_J11</strain>
    </source>
</reference>
<evidence type="ECO:0000313" key="2">
    <source>
        <dbReference type="EMBL" id="CDH45518.1"/>
    </source>
</evidence>
<dbReference type="Proteomes" id="UP000019184">
    <property type="component" value="Unassembled WGS sequence"/>
</dbReference>
<keyword evidence="3" id="KW-1185">Reference proteome</keyword>
<feature type="region of interest" description="Disordered" evidence="1">
    <location>
        <begin position="358"/>
        <end position="436"/>
    </location>
</feature>
<dbReference type="AlphaFoldDB" id="A0A7U7GBT0"/>
<sequence>MSLPFGNRDTTFEQLLQELPPDYRELAIEFRAFARSRKIKTPEQLLRVVMNDCGLDAVLRETAGTFTLLEERISDTAIHRRWKACGPWVKALLSRMMDAAVQPLAEGHLRFLVIDASTVQSPGATGTDYRIHRAINWVRLHLVEVKVTNAHTGEPLSHYVLQDGDGVVADRGYNQVTMWMDQADRGVGLVVRYNPHGIPLHDPEGNPLDLESVLSASGATECCLPTQVRNRDHESLAGHRHALRLPPAQAAEARRRGAGERREKRPSASGPDPNLCRMGADLDHAAARDRVDGYNHGALSGALANRTGLQAIEKHLEHGSPPGQERQPLGRGLSPRQVALCLDRRETALPALWSRLASAGSAPPRHPLANLDPVTTGADHRDSRRPALECEALAGSPRRPPGASPPPDPANRTGTDYSTHRRMPSTGMQQYLRVSA</sequence>
<organism evidence="2 3">
    <name type="scientific">Candidatus Contendobacter odensis Run_B_J11</name>
    <dbReference type="NCBI Taxonomy" id="1400861"/>
    <lineage>
        <taxon>Bacteria</taxon>
        <taxon>Pseudomonadati</taxon>
        <taxon>Pseudomonadota</taxon>
        <taxon>Gammaproteobacteria</taxon>
        <taxon>Candidatus Competibacteraceae</taxon>
        <taxon>Candidatus Contendibacter</taxon>
    </lineage>
</organism>
<evidence type="ECO:0000313" key="3">
    <source>
        <dbReference type="Proteomes" id="UP000019184"/>
    </source>
</evidence>
<feature type="compositionally biased region" description="Basic and acidic residues" evidence="1">
    <location>
        <begin position="252"/>
        <end position="266"/>
    </location>
</feature>
<accession>A0A7U7GBT0</accession>
<protein>
    <recommendedName>
        <fullName evidence="4">Transposase IS4-like domain-containing protein</fullName>
    </recommendedName>
</protein>
<dbReference type="EMBL" id="CBTK010000170">
    <property type="protein sequence ID" value="CDH45518.1"/>
    <property type="molecule type" value="Genomic_DNA"/>
</dbReference>
<evidence type="ECO:0000256" key="1">
    <source>
        <dbReference type="SAM" id="MobiDB-lite"/>
    </source>
</evidence>